<dbReference type="KEGG" id="cyc:PCC7424_2506"/>
<feature type="region of interest" description="Disordered" evidence="1">
    <location>
        <begin position="87"/>
        <end position="148"/>
    </location>
</feature>
<name>B7KK38_GLOC7</name>
<reference evidence="3" key="1">
    <citation type="journal article" date="2011" name="MBio">
        <title>Novel metabolic attributes of the genus Cyanothece, comprising a group of unicellular nitrogen-fixing Cyanobacteria.</title>
        <authorList>
            <person name="Bandyopadhyay A."/>
            <person name="Elvitigala T."/>
            <person name="Welsh E."/>
            <person name="Stockel J."/>
            <person name="Liberton M."/>
            <person name="Min H."/>
            <person name="Sherman L.A."/>
            <person name="Pakrasi H.B."/>
        </authorList>
    </citation>
    <scope>NUCLEOTIDE SEQUENCE [LARGE SCALE GENOMIC DNA]</scope>
    <source>
        <strain evidence="3">PCC 7424</strain>
    </source>
</reference>
<sequence>MNDVQFPLLTLYSNLQKLGLPLTLSDYDDLLKVISHPSESGFNFQDRSSLIELCRFLWVKSPEQEQLFQRVIQTAIAQVFPPSTISKKRIKSKPEKSPQLKSSTPEREIKPTPEKSPQLKSPTPETESKETSTDIPPESEKLPPEQPDTQVIKAIPRIAKPDDRYSRFSTPGNYLPASFEQMQKTWLTLHTPISKGTPTEINIAATIDEINRKGILFDLVMKPQRQSSLKVILLLDQLGSMIPFQGLSRQLQETGITGGYLDKVETYYFHNCPIDELYKDPECWEEVSFNRLLGQQEAQKTAILIFSDAGAARGHRPNYNRIEETKIFLKRIRSYCQTLAWLNPLPKERWQGTSAIYIASLVEMFEGNCSGLEKAISRLKVGVRSHTNSL</sequence>
<dbReference type="PANTHER" id="PTHR39338">
    <property type="entry name" value="BLL5662 PROTEIN-RELATED"/>
    <property type="match status" value="1"/>
</dbReference>
<dbReference type="HOGENOM" id="CLU_789492_0_0_3"/>
<dbReference type="STRING" id="65393.PCC7424_2506"/>
<dbReference type="Proteomes" id="UP000002384">
    <property type="component" value="Chromosome"/>
</dbReference>
<dbReference type="PANTHER" id="PTHR39338:SF7">
    <property type="entry name" value="BLL6692 PROTEIN"/>
    <property type="match status" value="1"/>
</dbReference>
<dbReference type="AlphaFoldDB" id="B7KK38"/>
<protein>
    <submittedName>
        <fullName evidence="2">VWA containing CoxE family protein</fullName>
    </submittedName>
</protein>
<feature type="compositionally biased region" description="Basic and acidic residues" evidence="1">
    <location>
        <begin position="92"/>
        <end position="113"/>
    </location>
</feature>
<keyword evidence="3" id="KW-1185">Reference proteome</keyword>
<organism evidence="2 3">
    <name type="scientific">Gloeothece citriformis (strain PCC 7424)</name>
    <name type="common">Cyanothece sp. (strain PCC 7424)</name>
    <dbReference type="NCBI Taxonomy" id="65393"/>
    <lineage>
        <taxon>Bacteria</taxon>
        <taxon>Bacillati</taxon>
        <taxon>Cyanobacteriota</taxon>
        <taxon>Cyanophyceae</taxon>
        <taxon>Oscillatoriophycideae</taxon>
        <taxon>Chroococcales</taxon>
        <taxon>Aphanothecaceae</taxon>
        <taxon>Gloeothece</taxon>
        <taxon>Gloeothece citriformis</taxon>
    </lineage>
</organism>
<gene>
    <name evidence="2" type="ordered locus">PCC7424_2506</name>
</gene>
<accession>B7KK38</accession>
<evidence type="ECO:0000313" key="2">
    <source>
        <dbReference type="EMBL" id="ACK70923.1"/>
    </source>
</evidence>
<evidence type="ECO:0000256" key="1">
    <source>
        <dbReference type="SAM" id="MobiDB-lite"/>
    </source>
</evidence>
<evidence type="ECO:0000313" key="3">
    <source>
        <dbReference type="Proteomes" id="UP000002384"/>
    </source>
</evidence>
<dbReference type="EMBL" id="CP001291">
    <property type="protein sequence ID" value="ACK70923.1"/>
    <property type="molecule type" value="Genomic_DNA"/>
</dbReference>
<dbReference type="eggNOG" id="COG3825">
    <property type="taxonomic scope" value="Bacteria"/>
</dbReference>
<proteinExistence type="predicted"/>
<feature type="compositionally biased region" description="Basic and acidic residues" evidence="1">
    <location>
        <begin position="126"/>
        <end position="143"/>
    </location>
</feature>